<accession>A0A7J8CCA4</accession>
<reference evidence="2 3" key="1">
    <citation type="journal article" date="2020" name="Nature">
        <title>Six reference-quality genomes reveal evolution of bat adaptations.</title>
        <authorList>
            <person name="Jebb D."/>
            <person name="Huang Z."/>
            <person name="Pippel M."/>
            <person name="Hughes G.M."/>
            <person name="Lavrichenko K."/>
            <person name="Devanna P."/>
            <person name="Winkler S."/>
            <person name="Jermiin L.S."/>
            <person name="Skirmuntt E.C."/>
            <person name="Katzourakis A."/>
            <person name="Burkitt-Gray L."/>
            <person name="Ray D.A."/>
            <person name="Sullivan K.A.M."/>
            <person name="Roscito J.G."/>
            <person name="Kirilenko B.M."/>
            <person name="Davalos L.M."/>
            <person name="Corthals A.P."/>
            <person name="Power M.L."/>
            <person name="Jones G."/>
            <person name="Ransome R.D."/>
            <person name="Dechmann D.K.N."/>
            <person name="Locatelli A.G."/>
            <person name="Puechmaille S.J."/>
            <person name="Fedrigo O."/>
            <person name="Jarvis E.D."/>
            <person name="Hiller M."/>
            <person name="Vernes S.C."/>
            <person name="Myers E.W."/>
            <person name="Teeling E.C."/>
        </authorList>
    </citation>
    <scope>NUCLEOTIDE SEQUENCE [LARGE SCALE GENOMIC DNA]</scope>
    <source>
        <strain evidence="2">MMolMol1</strain>
        <tissue evidence="2">Muscle</tissue>
    </source>
</reference>
<feature type="compositionally biased region" description="Polar residues" evidence="1">
    <location>
        <begin position="7"/>
        <end position="16"/>
    </location>
</feature>
<feature type="compositionally biased region" description="Basic residues" evidence="1">
    <location>
        <begin position="121"/>
        <end position="138"/>
    </location>
</feature>
<evidence type="ECO:0000256" key="1">
    <source>
        <dbReference type="SAM" id="MobiDB-lite"/>
    </source>
</evidence>
<keyword evidence="3" id="KW-1185">Reference proteome</keyword>
<name>A0A7J8CCA4_MOLMO</name>
<feature type="region of interest" description="Disordered" evidence="1">
    <location>
        <begin position="1"/>
        <end position="39"/>
    </location>
</feature>
<dbReference type="AlphaFoldDB" id="A0A7J8CCA4"/>
<dbReference type="Proteomes" id="UP000550707">
    <property type="component" value="Unassembled WGS sequence"/>
</dbReference>
<feature type="compositionally biased region" description="Polar residues" evidence="1">
    <location>
        <begin position="30"/>
        <end position="39"/>
    </location>
</feature>
<proteinExistence type="predicted"/>
<evidence type="ECO:0000313" key="3">
    <source>
        <dbReference type="Proteomes" id="UP000550707"/>
    </source>
</evidence>
<feature type="region of interest" description="Disordered" evidence="1">
    <location>
        <begin position="119"/>
        <end position="138"/>
    </location>
</feature>
<organism evidence="2 3">
    <name type="scientific">Molossus molossus</name>
    <name type="common">Pallas' mastiff bat</name>
    <name type="synonym">Vespertilio molossus</name>
    <dbReference type="NCBI Taxonomy" id="27622"/>
    <lineage>
        <taxon>Eukaryota</taxon>
        <taxon>Metazoa</taxon>
        <taxon>Chordata</taxon>
        <taxon>Craniata</taxon>
        <taxon>Vertebrata</taxon>
        <taxon>Euteleostomi</taxon>
        <taxon>Mammalia</taxon>
        <taxon>Eutheria</taxon>
        <taxon>Laurasiatheria</taxon>
        <taxon>Chiroptera</taxon>
        <taxon>Yangochiroptera</taxon>
        <taxon>Molossidae</taxon>
        <taxon>Molossus</taxon>
    </lineage>
</organism>
<gene>
    <name evidence="2" type="ORF">HJG59_019621</name>
</gene>
<evidence type="ECO:0000313" key="2">
    <source>
        <dbReference type="EMBL" id="KAF6408451.1"/>
    </source>
</evidence>
<protein>
    <submittedName>
        <fullName evidence="2">WW domain containing oxidoreductase</fullName>
    </submittedName>
</protein>
<sequence length="138" mass="15197">MGDSDSDSTVTLQGSRAGTMRPSDWRFSPMPSNSVSFSPRSENTVHAAWFVFLYLKESTAPRLTANSRTGLSLIHTMKRCRHSAPKSNKELPPPSTVLLLPSWRAWEGCISTAAAAACPPRRPRAKRRRGRCGRSARG</sequence>
<dbReference type="EMBL" id="JACASF010000021">
    <property type="protein sequence ID" value="KAF6408451.1"/>
    <property type="molecule type" value="Genomic_DNA"/>
</dbReference>
<comment type="caution">
    <text evidence="2">The sequence shown here is derived from an EMBL/GenBank/DDBJ whole genome shotgun (WGS) entry which is preliminary data.</text>
</comment>